<dbReference type="AlphaFoldDB" id="A0A1W1I212"/>
<dbReference type="KEGG" id="nja:NSJP_0863"/>
<dbReference type="RefSeq" id="WP_080885629.1">
    <property type="nucleotide sequence ID" value="NZ_LT828648.1"/>
</dbReference>
<dbReference type="STRING" id="1325564.NSJP_0863"/>
<dbReference type="InterPro" id="IPR023214">
    <property type="entry name" value="HAD_sf"/>
</dbReference>
<reference evidence="1 2" key="1">
    <citation type="submission" date="2017-03" db="EMBL/GenBank/DDBJ databases">
        <authorList>
            <person name="Afonso C.L."/>
            <person name="Miller P.J."/>
            <person name="Scott M.A."/>
            <person name="Spackman E."/>
            <person name="Goraichik I."/>
            <person name="Dimitrov K.M."/>
            <person name="Suarez D.L."/>
            <person name="Swayne D.E."/>
        </authorList>
    </citation>
    <scope>NUCLEOTIDE SEQUENCE [LARGE SCALE GENOMIC DNA]</scope>
    <source>
        <strain evidence="1">Genome sequencing of Nitrospira japonica strain NJ11</strain>
    </source>
</reference>
<organism evidence="1 2">
    <name type="scientific">Nitrospira japonica</name>
    <dbReference type="NCBI Taxonomy" id="1325564"/>
    <lineage>
        <taxon>Bacteria</taxon>
        <taxon>Pseudomonadati</taxon>
        <taxon>Nitrospirota</taxon>
        <taxon>Nitrospiria</taxon>
        <taxon>Nitrospirales</taxon>
        <taxon>Nitrospiraceae</taxon>
        <taxon>Nitrospira</taxon>
    </lineage>
</organism>
<protein>
    <recommendedName>
        <fullName evidence="3">Phosphoglycolate phosphatase</fullName>
    </recommendedName>
</protein>
<dbReference type="EMBL" id="LT828648">
    <property type="protein sequence ID" value="SLM47035.1"/>
    <property type="molecule type" value="Genomic_DNA"/>
</dbReference>
<evidence type="ECO:0000313" key="2">
    <source>
        <dbReference type="Proteomes" id="UP000192042"/>
    </source>
</evidence>
<accession>A0A1W1I212</accession>
<evidence type="ECO:0008006" key="3">
    <source>
        <dbReference type="Google" id="ProtNLM"/>
    </source>
</evidence>
<proteinExistence type="predicted"/>
<evidence type="ECO:0000313" key="1">
    <source>
        <dbReference type="EMBL" id="SLM47035.1"/>
    </source>
</evidence>
<dbReference type="Gene3D" id="1.10.150.240">
    <property type="entry name" value="Putative phosphatase, domain 2"/>
    <property type="match status" value="1"/>
</dbReference>
<dbReference type="Proteomes" id="UP000192042">
    <property type="component" value="Chromosome I"/>
</dbReference>
<keyword evidence="2" id="KW-1185">Reference proteome</keyword>
<dbReference type="InterPro" id="IPR036412">
    <property type="entry name" value="HAD-like_sf"/>
</dbReference>
<dbReference type="Gene3D" id="3.40.50.1000">
    <property type="entry name" value="HAD superfamily/HAD-like"/>
    <property type="match status" value="1"/>
</dbReference>
<gene>
    <name evidence="1" type="ORF">NSJP_0863</name>
</gene>
<sequence>MIELIIFDCDGVLIDSEIIAKRIESEELARFGCTITSEEIMDRFMGSIDNWKLPHPTNHSPLPGSSVMDRERRCIRTRCVFSSFGS</sequence>
<name>A0A1W1I212_9BACT</name>
<dbReference type="InterPro" id="IPR023198">
    <property type="entry name" value="PGP-like_dom2"/>
</dbReference>
<dbReference type="SUPFAM" id="SSF56784">
    <property type="entry name" value="HAD-like"/>
    <property type="match status" value="1"/>
</dbReference>